<reference evidence="2" key="1">
    <citation type="journal article" date="2020" name="Fungal Divers.">
        <title>Resolving the Mortierellaceae phylogeny through synthesis of multi-gene phylogenetics and phylogenomics.</title>
        <authorList>
            <person name="Vandepol N."/>
            <person name="Liber J."/>
            <person name="Desiro A."/>
            <person name="Na H."/>
            <person name="Kennedy M."/>
            <person name="Barry K."/>
            <person name="Grigoriev I.V."/>
            <person name="Miller A.N."/>
            <person name="O'Donnell K."/>
            <person name="Stajich J.E."/>
            <person name="Bonito G."/>
        </authorList>
    </citation>
    <scope>NUCLEOTIDE SEQUENCE</scope>
    <source>
        <strain evidence="2">NRRL 28262</strain>
    </source>
</reference>
<name>A0AAD4D5Y7_9FUNG</name>
<dbReference type="Proteomes" id="UP001194580">
    <property type="component" value="Unassembled WGS sequence"/>
</dbReference>
<gene>
    <name evidence="2" type="ORF">BGZ95_002097</name>
</gene>
<feature type="chain" id="PRO_5041906630" evidence="1">
    <location>
        <begin position="19"/>
        <end position="78"/>
    </location>
</feature>
<organism evidence="2 3">
    <name type="scientific">Linnemannia exigua</name>
    <dbReference type="NCBI Taxonomy" id="604196"/>
    <lineage>
        <taxon>Eukaryota</taxon>
        <taxon>Fungi</taxon>
        <taxon>Fungi incertae sedis</taxon>
        <taxon>Mucoromycota</taxon>
        <taxon>Mortierellomycotina</taxon>
        <taxon>Mortierellomycetes</taxon>
        <taxon>Mortierellales</taxon>
        <taxon>Mortierellaceae</taxon>
        <taxon>Linnemannia</taxon>
    </lineage>
</organism>
<sequence>MRYSVLLLAAAALAIVQAAPLTADPEAETVEVRARPMNVCITRRGKLLCKTGAPGPGQSRFCVKEMGDWYCPYADGDI</sequence>
<proteinExistence type="predicted"/>
<comment type="caution">
    <text evidence="2">The sequence shown here is derived from an EMBL/GenBank/DDBJ whole genome shotgun (WGS) entry which is preliminary data.</text>
</comment>
<accession>A0AAD4D5Y7</accession>
<protein>
    <submittedName>
        <fullName evidence="2">Uncharacterized protein</fullName>
    </submittedName>
</protein>
<dbReference type="EMBL" id="JAAAIL010001433">
    <property type="protein sequence ID" value="KAG0269399.1"/>
    <property type="molecule type" value="Genomic_DNA"/>
</dbReference>
<evidence type="ECO:0000256" key="1">
    <source>
        <dbReference type="SAM" id="SignalP"/>
    </source>
</evidence>
<dbReference type="AlphaFoldDB" id="A0AAD4D5Y7"/>
<feature type="signal peptide" evidence="1">
    <location>
        <begin position="1"/>
        <end position="18"/>
    </location>
</feature>
<keyword evidence="1" id="KW-0732">Signal</keyword>
<keyword evidence="3" id="KW-1185">Reference proteome</keyword>
<evidence type="ECO:0000313" key="2">
    <source>
        <dbReference type="EMBL" id="KAG0269399.1"/>
    </source>
</evidence>
<evidence type="ECO:0000313" key="3">
    <source>
        <dbReference type="Proteomes" id="UP001194580"/>
    </source>
</evidence>